<evidence type="ECO:0000313" key="6">
    <source>
        <dbReference type="EnsemblFungi" id="MAPG_07796T0"/>
    </source>
</evidence>
<dbReference type="Gene3D" id="3.40.50.300">
    <property type="entry name" value="P-loop containing nucleotide triphosphate hydrolases"/>
    <property type="match status" value="1"/>
</dbReference>
<evidence type="ECO:0000259" key="4">
    <source>
        <dbReference type="Pfam" id="PF25053"/>
    </source>
</evidence>
<evidence type="ECO:0000256" key="1">
    <source>
        <dbReference type="ARBA" id="ARBA00022737"/>
    </source>
</evidence>
<dbReference type="EnsemblFungi" id="MAPG_07796T0">
    <property type="protein sequence ID" value="MAPG_07796T0"/>
    <property type="gene ID" value="MAPG_07796"/>
</dbReference>
<reference evidence="6" key="5">
    <citation type="submission" date="2015-06" db="UniProtKB">
        <authorList>
            <consortium name="EnsemblFungi"/>
        </authorList>
    </citation>
    <scope>IDENTIFICATION</scope>
    <source>
        <strain evidence="6">ATCC 64411</strain>
    </source>
</reference>
<feature type="compositionally biased region" description="Basic and acidic residues" evidence="2">
    <location>
        <begin position="1022"/>
        <end position="1037"/>
    </location>
</feature>
<feature type="region of interest" description="Disordered" evidence="2">
    <location>
        <begin position="59"/>
        <end position="90"/>
    </location>
</feature>
<organism evidence="6 7">
    <name type="scientific">Magnaporthiopsis poae (strain ATCC 64411 / 73-15)</name>
    <name type="common">Kentucky bluegrass fungus</name>
    <name type="synonym">Magnaporthe poae</name>
    <dbReference type="NCBI Taxonomy" id="644358"/>
    <lineage>
        <taxon>Eukaryota</taxon>
        <taxon>Fungi</taxon>
        <taxon>Dikarya</taxon>
        <taxon>Ascomycota</taxon>
        <taxon>Pezizomycotina</taxon>
        <taxon>Sordariomycetes</taxon>
        <taxon>Sordariomycetidae</taxon>
        <taxon>Magnaporthales</taxon>
        <taxon>Magnaporthaceae</taxon>
        <taxon>Magnaporthiopsis</taxon>
    </lineage>
</organism>
<name>A0A0C4E5M3_MAGP6</name>
<dbReference type="EMBL" id="ADBL01001893">
    <property type="status" value="NOT_ANNOTATED_CDS"/>
    <property type="molecule type" value="Genomic_DNA"/>
</dbReference>
<reference evidence="6" key="4">
    <citation type="journal article" date="2015" name="G3 (Bethesda)">
        <title>Genome sequences of three phytopathogenic species of the Magnaporthaceae family of fungi.</title>
        <authorList>
            <person name="Okagaki L.H."/>
            <person name="Nunes C.C."/>
            <person name="Sailsbery J."/>
            <person name="Clay B."/>
            <person name="Brown D."/>
            <person name="John T."/>
            <person name="Oh Y."/>
            <person name="Young N."/>
            <person name="Fitzgerald M."/>
            <person name="Haas B.J."/>
            <person name="Zeng Q."/>
            <person name="Young S."/>
            <person name="Adiconis X."/>
            <person name="Fan L."/>
            <person name="Levin J.Z."/>
            <person name="Mitchell T.K."/>
            <person name="Okubara P.A."/>
            <person name="Farman M.L."/>
            <person name="Kohn L.M."/>
            <person name="Birren B."/>
            <person name="Ma L.-J."/>
            <person name="Dean R.A."/>
        </authorList>
    </citation>
    <scope>NUCLEOTIDE SEQUENCE</scope>
    <source>
        <strain evidence="6">ATCC 64411 / 73-15</strain>
    </source>
</reference>
<dbReference type="EMBL" id="GL876972">
    <property type="protein sequence ID" value="KLU88813.1"/>
    <property type="molecule type" value="Genomic_DNA"/>
</dbReference>
<feature type="region of interest" description="Disordered" evidence="2">
    <location>
        <begin position="321"/>
        <end position="347"/>
    </location>
</feature>
<dbReference type="InterPro" id="IPR056693">
    <property type="entry name" value="DUF7791"/>
</dbReference>
<accession>A0A0C4E5M3</accession>
<dbReference type="SUPFAM" id="SSF52540">
    <property type="entry name" value="P-loop containing nucleoside triphosphate hydrolases"/>
    <property type="match status" value="1"/>
</dbReference>
<dbReference type="STRING" id="644358.A0A0C4E5M3"/>
<sequence length="1037" mass="115014">MEPVSAVGLAAGVLQFVQFAGTLISLGTTIHQSADGKAEWARELETVYGHLSGLSAKFQHSAVESETPEDTGIQTSRDPSAPKTPEDAESKALRDLATECHKLCRRLLDKVEKLQVQPDKSYRTLRTFKAVLMTVWKRQEIADLEERLDRIQKGLWMIFYPVISQRQETLLRNVEALRRDSRLLHADQGRSPKEVFTSLEQIKASNLDIYEKLRRAKVQGFTRPSFPGFGGDDLASLLQTECSTGDGYLITDDNTASNEVTKLRNSIERLNLSKENLATIAKEQDFLRSLNFPSRRLRHDGIPQAHRDTFQWLLAESRPGRQSPGIGSADDGINNSSGHNDDNDIPDMPDFPGWLRKGNGIFWIAGKAGAGKSTLVKFAAGHSKTHAMLQQWAGSSKLSVATHYFWSAGSPMQKSQHGLLQALLYDIFRSCPDKIPTLCPGRWRQMTSDSRWRSEGDGSDWTLNDLLAALRAVAEARNLGVRYCIFVDGVDEFQGDHYDLCNTLKELSASPNLKLCLSSRPWNVFEDAFGADPGQKLLMLDAVDPLYEDKMAQMLSIAVNAYQPLHYTNYCMHDFADGSLDYVFKLTGHEILVPDLEDLHDQCRRRVNARSGGLLEVNNAQIEFLHRTVRDYLLTGEMRSYLDARFGDNFLVNLATLSTYVGLMDQEDADVGGSLDVDKLRTELVDYVPGAFEESSSKAIALLRVLDNDRVLASPVPTLEYGPRRERNDYFVAQLRSTLFGSGADEYVALKLEQNPCFFDNCTHGPSLSLLMRMMYLNNGHCRMVASFLGAGHDPSAKFSSRKSPWEHFIEKVTRVDEATRLGESSLLHVLHHSLIPLSVSRGASLDLRLDCDDTRRPGKGGRRPSAGPAVCFLNMLFRRSDVFLPEQEAVDALAALVPRRPQAAEASQTPSAAAARKDVTDLVDALCANLEMALANSRIVTPPRLSLYAAAARTVVEAGARQGEDMASLLPVIRTVFPGPLASPLVEIVTGSVQDFAYTGAATASTSRRAHRLASHTEWGAQERLDRSTRRRLDGG</sequence>
<dbReference type="Proteomes" id="UP000011715">
    <property type="component" value="Unassembled WGS sequence"/>
</dbReference>
<feature type="domain" description="Nephrocystin 3-like N-terminal" evidence="3">
    <location>
        <begin position="348"/>
        <end position="520"/>
    </location>
</feature>
<feature type="domain" description="DUF7791" evidence="4">
    <location>
        <begin position="543"/>
        <end position="661"/>
    </location>
</feature>
<evidence type="ECO:0000313" key="5">
    <source>
        <dbReference type="EMBL" id="KLU88813.1"/>
    </source>
</evidence>
<protein>
    <recommendedName>
        <fullName evidence="8">NACHT domain-containing protein</fullName>
    </recommendedName>
</protein>
<dbReference type="InterPro" id="IPR027417">
    <property type="entry name" value="P-loop_NTPase"/>
</dbReference>
<reference evidence="5" key="3">
    <citation type="submission" date="2011-03" db="EMBL/GenBank/DDBJ databases">
        <title>Annotation of Magnaporthe poae ATCC 64411.</title>
        <authorList>
            <person name="Ma L.-J."/>
            <person name="Dead R."/>
            <person name="Young S.K."/>
            <person name="Zeng Q."/>
            <person name="Gargeya S."/>
            <person name="Fitzgerald M."/>
            <person name="Haas B."/>
            <person name="Abouelleil A."/>
            <person name="Alvarado L."/>
            <person name="Arachchi H.M."/>
            <person name="Berlin A."/>
            <person name="Brown A."/>
            <person name="Chapman S.B."/>
            <person name="Chen Z."/>
            <person name="Dunbar C."/>
            <person name="Freedman E."/>
            <person name="Gearin G."/>
            <person name="Gellesch M."/>
            <person name="Goldberg J."/>
            <person name="Griggs A."/>
            <person name="Gujja S."/>
            <person name="Heiman D."/>
            <person name="Howarth C."/>
            <person name="Larson L."/>
            <person name="Lui A."/>
            <person name="MacDonald P.J.P."/>
            <person name="Mehta T."/>
            <person name="Montmayeur A."/>
            <person name="Murphy C."/>
            <person name="Neiman D."/>
            <person name="Pearson M."/>
            <person name="Priest M."/>
            <person name="Roberts A."/>
            <person name="Saif S."/>
            <person name="Shea T."/>
            <person name="Shenoy N."/>
            <person name="Sisk P."/>
            <person name="Stolte C."/>
            <person name="Sykes S."/>
            <person name="Yandava C."/>
            <person name="Wortman J."/>
            <person name="Nusbaum C."/>
            <person name="Birren B."/>
        </authorList>
    </citation>
    <scope>NUCLEOTIDE SEQUENCE</scope>
    <source>
        <strain evidence="5">ATCC 64411</strain>
    </source>
</reference>
<dbReference type="Pfam" id="PF24883">
    <property type="entry name" value="NPHP3_N"/>
    <property type="match status" value="1"/>
</dbReference>
<reference evidence="7" key="2">
    <citation type="submission" date="2010-05" db="EMBL/GenBank/DDBJ databases">
        <title>The genome sequence of Magnaporthe poae strain ATCC 64411.</title>
        <authorList>
            <person name="Ma L.-J."/>
            <person name="Dead R."/>
            <person name="Young S."/>
            <person name="Zeng Q."/>
            <person name="Koehrsen M."/>
            <person name="Alvarado L."/>
            <person name="Berlin A."/>
            <person name="Chapman S.B."/>
            <person name="Chen Z."/>
            <person name="Freedman E."/>
            <person name="Gellesch M."/>
            <person name="Goldberg J."/>
            <person name="Griggs A."/>
            <person name="Gujja S."/>
            <person name="Heilman E.R."/>
            <person name="Heiman D."/>
            <person name="Hepburn T."/>
            <person name="Howarth C."/>
            <person name="Jen D."/>
            <person name="Larson L."/>
            <person name="Mehta T."/>
            <person name="Neiman D."/>
            <person name="Pearson M."/>
            <person name="Roberts A."/>
            <person name="Saif S."/>
            <person name="Shea T."/>
            <person name="Shenoy N."/>
            <person name="Sisk P."/>
            <person name="Stolte C."/>
            <person name="Sykes S."/>
            <person name="Walk T."/>
            <person name="White J."/>
            <person name="Yandava C."/>
            <person name="Haas B."/>
            <person name="Nusbaum C."/>
            <person name="Birren B."/>
        </authorList>
    </citation>
    <scope>NUCLEOTIDE SEQUENCE [LARGE SCALE GENOMIC DNA]</scope>
    <source>
        <strain evidence="7">ATCC 64411 / 73-15</strain>
    </source>
</reference>
<proteinExistence type="predicted"/>
<dbReference type="PANTHER" id="PTHR10039:SF5">
    <property type="entry name" value="NACHT DOMAIN-CONTAINING PROTEIN"/>
    <property type="match status" value="1"/>
</dbReference>
<evidence type="ECO:0000259" key="3">
    <source>
        <dbReference type="Pfam" id="PF24883"/>
    </source>
</evidence>
<evidence type="ECO:0000313" key="7">
    <source>
        <dbReference type="Proteomes" id="UP000011715"/>
    </source>
</evidence>
<feature type="region of interest" description="Disordered" evidence="2">
    <location>
        <begin position="1014"/>
        <end position="1037"/>
    </location>
</feature>
<dbReference type="OrthoDB" id="443402at2759"/>
<dbReference type="PANTHER" id="PTHR10039">
    <property type="entry name" value="AMELOGENIN"/>
    <property type="match status" value="1"/>
</dbReference>
<dbReference type="InterPro" id="IPR056884">
    <property type="entry name" value="NPHP3-like_N"/>
</dbReference>
<evidence type="ECO:0008006" key="8">
    <source>
        <dbReference type="Google" id="ProtNLM"/>
    </source>
</evidence>
<dbReference type="VEuPathDB" id="FungiDB:MAPG_07796"/>
<keyword evidence="1" id="KW-0677">Repeat</keyword>
<gene>
    <name evidence="5" type="ORF">MAPG_07796</name>
</gene>
<dbReference type="AlphaFoldDB" id="A0A0C4E5M3"/>
<reference evidence="5" key="1">
    <citation type="submission" date="2010-05" db="EMBL/GenBank/DDBJ databases">
        <title>The Genome Sequence of Magnaporthe poae strain ATCC 64411.</title>
        <authorList>
            <consortium name="The Broad Institute Genome Sequencing Platform"/>
            <consortium name="Broad Institute Genome Sequencing Center for Infectious Disease"/>
            <person name="Ma L.-J."/>
            <person name="Dead R."/>
            <person name="Young S."/>
            <person name="Zeng Q."/>
            <person name="Koehrsen M."/>
            <person name="Alvarado L."/>
            <person name="Berlin A."/>
            <person name="Chapman S.B."/>
            <person name="Chen Z."/>
            <person name="Freedman E."/>
            <person name="Gellesch M."/>
            <person name="Goldberg J."/>
            <person name="Griggs A."/>
            <person name="Gujja S."/>
            <person name="Heilman E.R."/>
            <person name="Heiman D."/>
            <person name="Hepburn T."/>
            <person name="Howarth C."/>
            <person name="Jen D."/>
            <person name="Larson L."/>
            <person name="Mehta T."/>
            <person name="Neiman D."/>
            <person name="Pearson M."/>
            <person name="Roberts A."/>
            <person name="Saif S."/>
            <person name="Shea T."/>
            <person name="Shenoy N."/>
            <person name="Sisk P."/>
            <person name="Stolte C."/>
            <person name="Sykes S."/>
            <person name="Walk T."/>
            <person name="White J."/>
            <person name="Yandava C."/>
            <person name="Haas B."/>
            <person name="Nusbaum C."/>
            <person name="Birren B."/>
        </authorList>
    </citation>
    <scope>NUCLEOTIDE SEQUENCE</scope>
    <source>
        <strain evidence="5">ATCC 64411</strain>
    </source>
</reference>
<dbReference type="Pfam" id="PF25053">
    <property type="entry name" value="DUF7791"/>
    <property type="match status" value="1"/>
</dbReference>
<keyword evidence="7" id="KW-1185">Reference proteome</keyword>
<evidence type="ECO:0000256" key="2">
    <source>
        <dbReference type="SAM" id="MobiDB-lite"/>
    </source>
</evidence>